<dbReference type="SMART" id="SM00829">
    <property type="entry name" value="PKS_ER"/>
    <property type="match status" value="1"/>
</dbReference>
<dbReference type="SUPFAM" id="SSF50129">
    <property type="entry name" value="GroES-like"/>
    <property type="match status" value="1"/>
</dbReference>
<evidence type="ECO:0000313" key="5">
    <source>
        <dbReference type="Proteomes" id="UP001486888"/>
    </source>
</evidence>
<keyword evidence="2" id="KW-0560">Oxidoreductase</keyword>
<dbReference type="Pfam" id="PF08240">
    <property type="entry name" value="ADH_N"/>
    <property type="match status" value="1"/>
</dbReference>
<feature type="domain" description="Enoyl reductase (ER)" evidence="3">
    <location>
        <begin position="10"/>
        <end position="319"/>
    </location>
</feature>
<evidence type="ECO:0000256" key="2">
    <source>
        <dbReference type="ARBA" id="ARBA00023002"/>
    </source>
</evidence>
<dbReference type="CDD" id="cd05286">
    <property type="entry name" value="QOR2"/>
    <property type="match status" value="1"/>
</dbReference>
<dbReference type="GO" id="GO:0008270">
    <property type="term" value="F:zinc ion binding"/>
    <property type="evidence" value="ECO:0007669"/>
    <property type="project" value="InterPro"/>
</dbReference>
<dbReference type="InterPro" id="IPR047618">
    <property type="entry name" value="QOR-like"/>
</dbReference>
<gene>
    <name evidence="4" type="ORF">QMQ05_01275</name>
</gene>
<name>A0AAU6WFC7_9MICC</name>
<dbReference type="InterPro" id="IPR013149">
    <property type="entry name" value="ADH-like_C"/>
</dbReference>
<dbReference type="Pfam" id="PF00107">
    <property type="entry name" value="ADH_zinc_N"/>
    <property type="match status" value="1"/>
</dbReference>
<dbReference type="PROSITE" id="PS01162">
    <property type="entry name" value="QOR_ZETA_CRYSTAL"/>
    <property type="match status" value="1"/>
</dbReference>
<dbReference type="GO" id="GO:0070402">
    <property type="term" value="F:NADPH binding"/>
    <property type="evidence" value="ECO:0007669"/>
    <property type="project" value="TreeGrafter"/>
</dbReference>
<proteinExistence type="predicted"/>
<evidence type="ECO:0000313" key="4">
    <source>
        <dbReference type="EMBL" id="XAO46207.1"/>
    </source>
</evidence>
<protein>
    <submittedName>
        <fullName evidence="4">Quinone oxidoreductase</fullName>
    </submittedName>
</protein>
<dbReference type="InterPro" id="IPR036291">
    <property type="entry name" value="NAD(P)-bd_dom_sf"/>
</dbReference>
<sequence>MKAIQITEFGGPEVLRLADVPEPAISPTDVLVRTEAIGVNFIDTYYREGAYPTELPFIPGDEASGVVVQVGSEVSDITTGDRVAWSAPHGSYAELVAVPAAAAVKVPEGLDPQLAASSLAQGMTAHYLSHSTYAIQPNDHVLIHAGAGGVGLLLTQMAKARGATIITTVSNEQKAALSSDAGASHVLIYGPDLAEQVRELTGGEGVAVSYDGVGAATFRASLAATRVRGTVALLGAASGAVPPMDPQDLNRAGSLFLTRPTIGDYTRDRTELLWRAESVLRGIQEGELSVNIGGSYALADTAQAHEDLQARRTTGALVLIP</sequence>
<dbReference type="PANTHER" id="PTHR48106:SF13">
    <property type="entry name" value="QUINONE OXIDOREDUCTASE-RELATED"/>
    <property type="match status" value="1"/>
</dbReference>
<keyword evidence="5" id="KW-1185">Reference proteome</keyword>
<accession>A0AAU6WFC7</accession>
<keyword evidence="1" id="KW-0521">NADP</keyword>
<dbReference type="RefSeq" id="WP_345472335.1">
    <property type="nucleotide sequence ID" value="NZ_CP125942.1"/>
</dbReference>
<dbReference type="InterPro" id="IPR020843">
    <property type="entry name" value="ER"/>
</dbReference>
<dbReference type="Proteomes" id="UP001486888">
    <property type="component" value="Chromosome"/>
</dbReference>
<dbReference type="EMBL" id="CP125942">
    <property type="protein sequence ID" value="XAO46207.1"/>
    <property type="molecule type" value="Genomic_DNA"/>
</dbReference>
<dbReference type="GO" id="GO:0035925">
    <property type="term" value="F:mRNA 3'-UTR AU-rich region binding"/>
    <property type="evidence" value="ECO:0007669"/>
    <property type="project" value="TreeGrafter"/>
</dbReference>
<dbReference type="SUPFAM" id="SSF51735">
    <property type="entry name" value="NAD(P)-binding Rossmann-fold domains"/>
    <property type="match status" value="1"/>
</dbReference>
<dbReference type="InterPro" id="IPR011032">
    <property type="entry name" value="GroES-like_sf"/>
</dbReference>
<dbReference type="InterPro" id="IPR013154">
    <property type="entry name" value="ADH-like_N"/>
</dbReference>
<organism evidence="4 5">
    <name type="scientific">Glutamicibacter ectropisis</name>
    <dbReference type="NCBI Taxonomy" id="3046593"/>
    <lineage>
        <taxon>Bacteria</taxon>
        <taxon>Bacillati</taxon>
        <taxon>Actinomycetota</taxon>
        <taxon>Actinomycetes</taxon>
        <taxon>Micrococcales</taxon>
        <taxon>Micrococcaceae</taxon>
        <taxon>Glutamicibacter</taxon>
    </lineage>
</organism>
<evidence type="ECO:0000256" key="1">
    <source>
        <dbReference type="ARBA" id="ARBA00022857"/>
    </source>
</evidence>
<dbReference type="AlphaFoldDB" id="A0AAU6WFC7"/>
<dbReference type="Gene3D" id="3.40.50.720">
    <property type="entry name" value="NAD(P)-binding Rossmann-like Domain"/>
    <property type="match status" value="1"/>
</dbReference>
<evidence type="ECO:0000259" key="3">
    <source>
        <dbReference type="SMART" id="SM00829"/>
    </source>
</evidence>
<dbReference type="PANTHER" id="PTHR48106">
    <property type="entry name" value="QUINONE OXIDOREDUCTASE PIG3-RELATED"/>
    <property type="match status" value="1"/>
</dbReference>
<dbReference type="GO" id="GO:0005829">
    <property type="term" value="C:cytosol"/>
    <property type="evidence" value="ECO:0007669"/>
    <property type="project" value="TreeGrafter"/>
</dbReference>
<dbReference type="FunFam" id="3.40.50.720:FF:000053">
    <property type="entry name" value="Quinone oxidoreductase 1"/>
    <property type="match status" value="1"/>
</dbReference>
<reference evidence="4 5" key="1">
    <citation type="submission" date="2023-05" db="EMBL/GenBank/DDBJ databases">
        <title>Glutamicibacter sp. B1, complete genome.</title>
        <authorList>
            <person name="Long Y.H."/>
            <person name="Fang T."/>
            <person name="Li X.Y."/>
        </authorList>
    </citation>
    <scope>NUCLEOTIDE SEQUENCE [LARGE SCALE GENOMIC DNA]</scope>
    <source>
        <strain evidence="4 5">B1</strain>
    </source>
</reference>
<dbReference type="KEGG" id="gey:QMQ05_01275"/>
<dbReference type="GO" id="GO:0003960">
    <property type="term" value="F:quinone reductase (NADPH) activity"/>
    <property type="evidence" value="ECO:0007669"/>
    <property type="project" value="InterPro"/>
</dbReference>
<dbReference type="InterPro" id="IPR002364">
    <property type="entry name" value="Quin_OxRdtase/zeta-crystal_CS"/>
</dbReference>
<dbReference type="Gene3D" id="3.90.180.10">
    <property type="entry name" value="Medium-chain alcohol dehydrogenases, catalytic domain"/>
    <property type="match status" value="1"/>
</dbReference>